<evidence type="ECO:0000313" key="2">
    <source>
        <dbReference type="EMBL" id="EEG08960.1"/>
    </source>
</evidence>
<accession>B9Z307</accession>
<dbReference type="EMBL" id="ACIS01000004">
    <property type="protein sequence ID" value="EEG08960.1"/>
    <property type="molecule type" value="Genomic_DNA"/>
</dbReference>
<comment type="caution">
    <text evidence="2">The sequence shown here is derived from an EMBL/GenBank/DDBJ whole genome shotgun (WGS) entry which is preliminary data.</text>
</comment>
<feature type="region of interest" description="Disordered" evidence="1">
    <location>
        <begin position="45"/>
        <end position="103"/>
    </location>
</feature>
<evidence type="ECO:0000313" key="3">
    <source>
        <dbReference type="Proteomes" id="UP000003165"/>
    </source>
</evidence>
<reference evidence="2 3" key="1">
    <citation type="submission" date="2009-02" db="EMBL/GenBank/DDBJ databases">
        <title>Sequencing of the draft genome and assembly of Lutiella nitroferrum 2002.</title>
        <authorList>
            <consortium name="US DOE Joint Genome Institute (JGI-PGF)"/>
            <person name="Lucas S."/>
            <person name="Copeland A."/>
            <person name="Lapidus A."/>
            <person name="Glavina del Rio T."/>
            <person name="Tice H."/>
            <person name="Bruce D."/>
            <person name="Goodwin L."/>
            <person name="Pitluck S."/>
            <person name="Larimer F."/>
            <person name="Land M.L."/>
            <person name="Hauser L."/>
            <person name="Coates J.D."/>
        </authorList>
    </citation>
    <scope>NUCLEOTIDE SEQUENCE [LARGE SCALE GENOMIC DNA]</scope>
    <source>
        <strain evidence="2 3">2002</strain>
    </source>
</reference>
<dbReference type="AlphaFoldDB" id="B9Z307"/>
<dbReference type="SUPFAM" id="SSF160059">
    <property type="entry name" value="PriA/YqbF domain"/>
    <property type="match status" value="1"/>
</dbReference>
<dbReference type="Proteomes" id="UP000003165">
    <property type="component" value="Unassembled WGS sequence"/>
</dbReference>
<evidence type="ECO:0000256" key="1">
    <source>
        <dbReference type="SAM" id="MobiDB-lite"/>
    </source>
</evidence>
<organism evidence="2 3">
    <name type="scientific">Pseudogulbenkiania ferrooxidans 2002</name>
    <dbReference type="NCBI Taxonomy" id="279714"/>
    <lineage>
        <taxon>Bacteria</taxon>
        <taxon>Pseudomonadati</taxon>
        <taxon>Pseudomonadota</taxon>
        <taxon>Betaproteobacteria</taxon>
        <taxon>Neisseriales</taxon>
        <taxon>Chromobacteriaceae</taxon>
        <taxon>Pseudogulbenkiania</taxon>
    </lineage>
</organism>
<proteinExistence type="predicted"/>
<feature type="compositionally biased region" description="Basic and acidic residues" evidence="1">
    <location>
        <begin position="45"/>
        <end position="60"/>
    </location>
</feature>
<dbReference type="RefSeq" id="WP_008953740.1">
    <property type="nucleotide sequence ID" value="NZ_ACIS01000004.1"/>
</dbReference>
<keyword evidence="3" id="KW-1185">Reference proteome</keyword>
<protein>
    <recommendedName>
        <fullName evidence="4">Mu-like prophage FluMu N-terminal domain-containing protein</fullName>
    </recommendedName>
</protein>
<name>B9Z307_9NEIS</name>
<evidence type="ECO:0008006" key="4">
    <source>
        <dbReference type="Google" id="ProtNLM"/>
    </source>
</evidence>
<feature type="compositionally biased region" description="Polar residues" evidence="1">
    <location>
        <begin position="68"/>
        <end position="77"/>
    </location>
</feature>
<gene>
    <name evidence="2" type="ORF">FuraDRAFT_1720</name>
</gene>
<sequence length="103" mass="11012">MKLIVKSLREAGFCRLGVKWPAEGTVVDANEYTDEQWERLMKEANLKVERAPEEPVKENGDNDAEPPATSSEGTSESAQDETGDKSAATTKTSGGRKAANAGA</sequence>